<keyword evidence="2" id="KW-1185">Reference proteome</keyword>
<dbReference type="EMBL" id="JBBNAG010000001">
    <property type="protein sequence ID" value="KAK9166977.1"/>
    <property type="molecule type" value="Genomic_DNA"/>
</dbReference>
<accession>A0AAP0L9F8</accession>
<dbReference type="AlphaFoldDB" id="A0AAP0L9F8"/>
<gene>
    <name evidence="1" type="ORF">Scep_002168</name>
</gene>
<protein>
    <submittedName>
        <fullName evidence="1">Uncharacterized protein</fullName>
    </submittedName>
</protein>
<organism evidence="1 2">
    <name type="scientific">Stephania cephalantha</name>
    <dbReference type="NCBI Taxonomy" id="152367"/>
    <lineage>
        <taxon>Eukaryota</taxon>
        <taxon>Viridiplantae</taxon>
        <taxon>Streptophyta</taxon>
        <taxon>Embryophyta</taxon>
        <taxon>Tracheophyta</taxon>
        <taxon>Spermatophyta</taxon>
        <taxon>Magnoliopsida</taxon>
        <taxon>Ranunculales</taxon>
        <taxon>Menispermaceae</taxon>
        <taxon>Menispermoideae</taxon>
        <taxon>Cissampelideae</taxon>
        <taxon>Stephania</taxon>
    </lineage>
</organism>
<proteinExistence type="predicted"/>
<sequence>MLNENKRTLARHYSMTERRKMEHLLGPRRSIDTPLMQLRLPSGIYNPGDSYISQPNAAGNDKEVEKIDYEFAS</sequence>
<evidence type="ECO:0000313" key="1">
    <source>
        <dbReference type="EMBL" id="KAK9166977.1"/>
    </source>
</evidence>
<comment type="caution">
    <text evidence="1">The sequence shown here is derived from an EMBL/GenBank/DDBJ whole genome shotgun (WGS) entry which is preliminary data.</text>
</comment>
<reference evidence="1 2" key="1">
    <citation type="submission" date="2024-01" db="EMBL/GenBank/DDBJ databases">
        <title>Genome assemblies of Stephania.</title>
        <authorList>
            <person name="Yang L."/>
        </authorList>
    </citation>
    <scope>NUCLEOTIDE SEQUENCE [LARGE SCALE GENOMIC DNA]</scope>
    <source>
        <strain evidence="1">JXDWG</strain>
        <tissue evidence="1">Leaf</tissue>
    </source>
</reference>
<name>A0AAP0L9F8_9MAGN</name>
<dbReference type="Proteomes" id="UP001419268">
    <property type="component" value="Unassembled WGS sequence"/>
</dbReference>
<evidence type="ECO:0000313" key="2">
    <source>
        <dbReference type="Proteomes" id="UP001419268"/>
    </source>
</evidence>